<comment type="caution">
    <text evidence="3">The sequence shown here is derived from an EMBL/GenBank/DDBJ whole genome shotgun (WGS) entry which is preliminary data.</text>
</comment>
<feature type="domain" description="SusE outer membrane protein" evidence="2">
    <location>
        <begin position="24"/>
        <end position="129"/>
    </location>
</feature>
<evidence type="ECO:0000256" key="1">
    <source>
        <dbReference type="SAM" id="SignalP"/>
    </source>
</evidence>
<dbReference type="RefSeq" id="WP_345211556.1">
    <property type="nucleotide sequence ID" value="NZ_BAABFT010000006.1"/>
</dbReference>
<dbReference type="Gene3D" id="2.60.40.3620">
    <property type="match status" value="2"/>
</dbReference>
<dbReference type="CDD" id="cd12967">
    <property type="entry name" value="CBM_SusE-F_like_u1"/>
    <property type="match status" value="1"/>
</dbReference>
<organism evidence="3 4">
    <name type="scientific">Mucilaginibacter gynuensis</name>
    <dbReference type="NCBI Taxonomy" id="1302236"/>
    <lineage>
        <taxon>Bacteria</taxon>
        <taxon>Pseudomonadati</taxon>
        <taxon>Bacteroidota</taxon>
        <taxon>Sphingobacteriia</taxon>
        <taxon>Sphingobacteriales</taxon>
        <taxon>Sphingobacteriaceae</taxon>
        <taxon>Mucilaginibacter</taxon>
    </lineage>
</organism>
<dbReference type="InterPro" id="IPR025970">
    <property type="entry name" value="SusE"/>
</dbReference>
<dbReference type="PROSITE" id="PS51257">
    <property type="entry name" value="PROKAR_LIPOPROTEIN"/>
    <property type="match status" value="1"/>
</dbReference>
<protein>
    <recommendedName>
        <fullName evidence="2">SusE outer membrane protein domain-containing protein</fullName>
    </recommendedName>
</protein>
<accession>A0ABP8GHN7</accession>
<proteinExistence type="predicted"/>
<dbReference type="Pfam" id="PF14292">
    <property type="entry name" value="SusE"/>
    <property type="match status" value="1"/>
</dbReference>
<keyword evidence="4" id="KW-1185">Reference proteome</keyword>
<reference evidence="4" key="1">
    <citation type="journal article" date="2019" name="Int. J. Syst. Evol. Microbiol.">
        <title>The Global Catalogue of Microorganisms (GCM) 10K type strain sequencing project: providing services to taxonomists for standard genome sequencing and annotation.</title>
        <authorList>
            <consortium name="The Broad Institute Genomics Platform"/>
            <consortium name="The Broad Institute Genome Sequencing Center for Infectious Disease"/>
            <person name="Wu L."/>
            <person name="Ma J."/>
        </authorList>
    </citation>
    <scope>NUCLEOTIDE SEQUENCE [LARGE SCALE GENOMIC DNA]</scope>
    <source>
        <strain evidence="4">JCM 17705</strain>
    </source>
</reference>
<name>A0ABP8GHN7_9SPHI</name>
<sequence length="344" mass="36106">MKRIFNKTLAFTCVVLLILSSCKKDGTPVVASAGTASKLTVSKTEFTLTEATANENATAFTWTSSSFGFSAVVTYELQFAAKGTNFAGAASETIAPDSSKTFTVGNVNALAIQAGLAPDKTTEVEVRVKASLNSTSAPAYSNVVVLKFAPYRAFVTYPSLYVPGAYQGWNPGAPAPTLASVKNDKTYEGYIDFGASGSEFKINSDPDWNHTNYGGTSNTLSTSGGNLSVATGGVYMLKADINGLTWSATKIDAFSVNGTASGNADKDLSYDSATKTWRAVMTLAVGTFKFRANHAATITLGDKTPVTTFLTAGGTDIAIDAAGSYEIVLSTSIAGNYYYEINKQ</sequence>
<dbReference type="Proteomes" id="UP001500582">
    <property type="component" value="Unassembled WGS sequence"/>
</dbReference>
<evidence type="ECO:0000313" key="4">
    <source>
        <dbReference type="Proteomes" id="UP001500582"/>
    </source>
</evidence>
<gene>
    <name evidence="3" type="ORF">GCM10023149_26320</name>
</gene>
<keyword evidence="1" id="KW-0732">Signal</keyword>
<evidence type="ECO:0000313" key="3">
    <source>
        <dbReference type="EMBL" id="GAA4324601.1"/>
    </source>
</evidence>
<evidence type="ECO:0000259" key="2">
    <source>
        <dbReference type="Pfam" id="PF14292"/>
    </source>
</evidence>
<feature type="signal peptide" evidence="1">
    <location>
        <begin position="1"/>
        <end position="23"/>
    </location>
</feature>
<feature type="chain" id="PRO_5046847711" description="SusE outer membrane protein domain-containing protein" evidence="1">
    <location>
        <begin position="24"/>
        <end position="344"/>
    </location>
</feature>
<dbReference type="EMBL" id="BAABFT010000006">
    <property type="protein sequence ID" value="GAA4324601.1"/>
    <property type="molecule type" value="Genomic_DNA"/>
</dbReference>